<gene>
    <name evidence="1" type="ORF">BpHYR1_005590</name>
</gene>
<evidence type="ECO:0000313" key="2">
    <source>
        <dbReference type="Proteomes" id="UP000276133"/>
    </source>
</evidence>
<organism evidence="1 2">
    <name type="scientific">Brachionus plicatilis</name>
    <name type="common">Marine rotifer</name>
    <name type="synonym">Brachionus muelleri</name>
    <dbReference type="NCBI Taxonomy" id="10195"/>
    <lineage>
        <taxon>Eukaryota</taxon>
        <taxon>Metazoa</taxon>
        <taxon>Spiralia</taxon>
        <taxon>Gnathifera</taxon>
        <taxon>Rotifera</taxon>
        <taxon>Eurotatoria</taxon>
        <taxon>Monogononta</taxon>
        <taxon>Pseudotrocha</taxon>
        <taxon>Ploima</taxon>
        <taxon>Brachionidae</taxon>
        <taxon>Brachionus</taxon>
    </lineage>
</organism>
<keyword evidence="2" id="KW-1185">Reference proteome</keyword>
<comment type="caution">
    <text evidence="1">The sequence shown here is derived from an EMBL/GenBank/DDBJ whole genome shotgun (WGS) entry which is preliminary data.</text>
</comment>
<evidence type="ECO:0000313" key="1">
    <source>
        <dbReference type="EMBL" id="RNA23171.1"/>
    </source>
</evidence>
<sequence length="84" mass="9812">MITKLKIMFRFLFFPEFTKNKVLRLILCQEHLRFLSTFPYIKKVSIIVVGVGVGYKSRFACRMMHNAMGDDTLLGQVLSCRARH</sequence>
<accession>A0A3M7RHY9</accession>
<proteinExistence type="predicted"/>
<dbReference type="EMBL" id="REGN01003341">
    <property type="protein sequence ID" value="RNA23171.1"/>
    <property type="molecule type" value="Genomic_DNA"/>
</dbReference>
<name>A0A3M7RHY9_BRAPC</name>
<protein>
    <submittedName>
        <fullName evidence="1">Uncharacterized protein</fullName>
    </submittedName>
</protein>
<dbReference type="Proteomes" id="UP000276133">
    <property type="component" value="Unassembled WGS sequence"/>
</dbReference>
<reference evidence="1 2" key="1">
    <citation type="journal article" date="2018" name="Sci. Rep.">
        <title>Genomic signatures of local adaptation to the degree of environmental predictability in rotifers.</title>
        <authorList>
            <person name="Franch-Gras L."/>
            <person name="Hahn C."/>
            <person name="Garcia-Roger E.M."/>
            <person name="Carmona M.J."/>
            <person name="Serra M."/>
            <person name="Gomez A."/>
        </authorList>
    </citation>
    <scope>NUCLEOTIDE SEQUENCE [LARGE SCALE GENOMIC DNA]</scope>
    <source>
        <strain evidence="1">HYR1</strain>
    </source>
</reference>
<dbReference type="AlphaFoldDB" id="A0A3M7RHY9"/>